<dbReference type="AlphaFoldDB" id="A0A4V2JT34"/>
<dbReference type="OrthoDB" id="3712240at2"/>
<keyword evidence="1" id="KW-0812">Transmembrane</keyword>
<sequence length="99" mass="10096">MKSIVAHLSLVVVGSAAILWALVLGASPALMCRDAVMRPGDSCASADGSQTQTYEQRASTWQGARPVVGAVGLALVVFGGVLVVQDARTRRTDAAASVG</sequence>
<name>A0A4V2JT34_PROTD</name>
<dbReference type="Proteomes" id="UP000291933">
    <property type="component" value="Unassembled WGS sequence"/>
</dbReference>
<comment type="caution">
    <text evidence="2">The sequence shown here is derived from an EMBL/GenBank/DDBJ whole genome shotgun (WGS) entry which is preliminary data.</text>
</comment>
<accession>A0A4V2JT34</accession>
<keyword evidence="1" id="KW-0472">Membrane</keyword>
<reference evidence="2 3" key="1">
    <citation type="submission" date="2019-01" db="EMBL/GenBank/DDBJ databases">
        <title>Lactibacter flavus gen. nov., sp. nov., a novel bacterium of the family Propionibacteriaceae isolated from raw milk and dairy products.</title>
        <authorList>
            <person name="Huptas C."/>
            <person name="Wenning M."/>
            <person name="Breitenwieser F."/>
            <person name="Doll E."/>
            <person name="Von Neubeck M."/>
            <person name="Busse H.-J."/>
            <person name="Scherer S."/>
        </authorList>
    </citation>
    <scope>NUCLEOTIDE SEQUENCE [LARGE SCALE GENOMIC DNA]</scope>
    <source>
        <strain evidence="2 3">DSM 22130</strain>
    </source>
</reference>
<evidence type="ECO:0000256" key="1">
    <source>
        <dbReference type="SAM" id="Phobius"/>
    </source>
</evidence>
<dbReference type="EMBL" id="SDMR01000010">
    <property type="protein sequence ID" value="TBT94701.1"/>
    <property type="molecule type" value="Genomic_DNA"/>
</dbReference>
<keyword evidence="3" id="KW-1185">Reference proteome</keyword>
<evidence type="ECO:0000313" key="3">
    <source>
        <dbReference type="Proteomes" id="UP000291933"/>
    </source>
</evidence>
<feature type="transmembrane region" description="Helical" evidence="1">
    <location>
        <begin position="67"/>
        <end position="84"/>
    </location>
</feature>
<organism evidence="2 3">
    <name type="scientific">Propioniciclava tarda</name>
    <dbReference type="NCBI Taxonomy" id="433330"/>
    <lineage>
        <taxon>Bacteria</taxon>
        <taxon>Bacillati</taxon>
        <taxon>Actinomycetota</taxon>
        <taxon>Actinomycetes</taxon>
        <taxon>Propionibacteriales</taxon>
        <taxon>Propionibacteriaceae</taxon>
        <taxon>Propioniciclava</taxon>
    </lineage>
</organism>
<evidence type="ECO:0000313" key="2">
    <source>
        <dbReference type="EMBL" id="TBT94701.1"/>
    </source>
</evidence>
<proteinExistence type="predicted"/>
<keyword evidence="1" id="KW-1133">Transmembrane helix</keyword>
<gene>
    <name evidence="2" type="ORF">ET996_08870</name>
</gene>
<protein>
    <submittedName>
        <fullName evidence="2">Uncharacterized protein</fullName>
    </submittedName>
</protein>
<dbReference type="RefSeq" id="WP_131172206.1">
    <property type="nucleotide sequence ID" value="NZ_FXTL01000010.1"/>
</dbReference>